<dbReference type="GO" id="GO:0055085">
    <property type="term" value="P:transmembrane transport"/>
    <property type="evidence" value="ECO:0007669"/>
    <property type="project" value="TreeGrafter"/>
</dbReference>
<evidence type="ECO:0000256" key="7">
    <source>
        <dbReference type="ARBA" id="ARBA00023136"/>
    </source>
</evidence>
<feature type="transmembrane region" description="Helical" evidence="8">
    <location>
        <begin position="241"/>
        <end position="262"/>
    </location>
</feature>
<sequence length="398" mass="44775">MNKVKKYRFDIIKYLFIAGLMVLAIVNFDRLKNIFSYLLTISMPIILGFIIAYVLNIPMVMLEKLYFPNSDSIVIKKTRRPVSIFVSIIIITVVLIFILNLVIPQLISVFGRIIEIIPLLANGIQNWVIENEEIFPPLAEFVETSQIDWQNIVTNMISIANRFTTNIIETTLSTVGSVFSIVVNLFLSLMISLYVLMSKETLGRQFKILSETYLPERGHKGIMYVLEVTDFSFRNFITGEVLEALILGSLVTVGMWIFQFPYASMIGALTGVTALIPVLGAYISGAIGFIMIFVDSPIQALTFLVFIIVIQQLEGNLIYPRVVGGSIGLPGLWVLISITIGGGLLGIWGMLLAVPLVSTLFKLLKNDIEYRRNYKYQAQEYVDAVEEINESDEQEVNN</sequence>
<evidence type="ECO:0000256" key="3">
    <source>
        <dbReference type="ARBA" id="ARBA00022448"/>
    </source>
</evidence>
<dbReference type="AlphaFoldDB" id="A0A839A6Z0"/>
<keyword evidence="7 8" id="KW-0472">Membrane</keyword>
<name>A0A839A6Z0_9LACT</name>
<evidence type="ECO:0000256" key="4">
    <source>
        <dbReference type="ARBA" id="ARBA00022475"/>
    </source>
</evidence>
<keyword evidence="10" id="KW-1185">Reference proteome</keyword>
<keyword evidence="3" id="KW-0813">Transport</keyword>
<keyword evidence="5 8" id="KW-0812">Transmembrane</keyword>
<evidence type="ECO:0000256" key="6">
    <source>
        <dbReference type="ARBA" id="ARBA00022989"/>
    </source>
</evidence>
<dbReference type="PANTHER" id="PTHR21716">
    <property type="entry name" value="TRANSMEMBRANE PROTEIN"/>
    <property type="match status" value="1"/>
</dbReference>
<reference evidence="9 10" key="1">
    <citation type="submission" date="2020-06" db="EMBL/GenBank/DDBJ databases">
        <title>Reclassification of Facklamia ignava, Facklamia soureckii and Facklami tabacinasalis as Falseniella iganva gen. nov., comb. nov., Hutsoniella ignava gen. nov., comb. nov., and Ruoffia tabacinasalis gen. nov., comb. nov and description of Ruoffia haltotolerans sp. nov., isolated from hypersaline Inland Sea of Qatar.</title>
        <authorList>
            <person name="Fotedar R."/>
            <person name="Sankaranarayanan K."/>
            <person name="Lawson P."/>
            <person name="Caldwell M."/>
            <person name="Zeyara A."/>
            <person name="Al Malki A."/>
            <person name="Ali M."/>
        </authorList>
    </citation>
    <scope>NUCLEOTIDE SEQUENCE [LARGE SCALE GENOMIC DNA]</scope>
    <source>
        <strain evidence="9 10">INB8</strain>
    </source>
</reference>
<protein>
    <submittedName>
        <fullName evidence="9">AI-2E family transporter</fullName>
    </submittedName>
</protein>
<dbReference type="EMBL" id="JACAOA010000016">
    <property type="protein sequence ID" value="MBA5729518.1"/>
    <property type="molecule type" value="Genomic_DNA"/>
</dbReference>
<evidence type="ECO:0000256" key="5">
    <source>
        <dbReference type="ARBA" id="ARBA00022692"/>
    </source>
</evidence>
<dbReference type="InterPro" id="IPR002549">
    <property type="entry name" value="AI-2E-like"/>
</dbReference>
<evidence type="ECO:0000256" key="2">
    <source>
        <dbReference type="ARBA" id="ARBA00009773"/>
    </source>
</evidence>
<dbReference type="GO" id="GO:0005886">
    <property type="term" value="C:plasma membrane"/>
    <property type="evidence" value="ECO:0007669"/>
    <property type="project" value="UniProtKB-SubCell"/>
</dbReference>
<feature type="transmembrane region" description="Helical" evidence="8">
    <location>
        <begin position="331"/>
        <end position="364"/>
    </location>
</feature>
<comment type="similarity">
    <text evidence="2">Belongs to the autoinducer-2 exporter (AI-2E) (TC 2.A.86) family.</text>
</comment>
<evidence type="ECO:0000256" key="1">
    <source>
        <dbReference type="ARBA" id="ARBA00004651"/>
    </source>
</evidence>
<feature type="transmembrane region" description="Helical" evidence="8">
    <location>
        <begin position="82"/>
        <end position="103"/>
    </location>
</feature>
<keyword evidence="4" id="KW-1003">Cell membrane</keyword>
<dbReference type="Pfam" id="PF01594">
    <property type="entry name" value="AI-2E_transport"/>
    <property type="match status" value="1"/>
</dbReference>
<feature type="transmembrane region" description="Helical" evidence="8">
    <location>
        <begin position="178"/>
        <end position="197"/>
    </location>
</feature>
<evidence type="ECO:0000313" key="10">
    <source>
        <dbReference type="Proteomes" id="UP000571018"/>
    </source>
</evidence>
<feature type="transmembrane region" description="Helical" evidence="8">
    <location>
        <begin position="12"/>
        <end position="28"/>
    </location>
</feature>
<comment type="caution">
    <text evidence="9">The sequence shown here is derived from an EMBL/GenBank/DDBJ whole genome shotgun (WGS) entry which is preliminary data.</text>
</comment>
<gene>
    <name evidence="9" type="ORF">HW423_06945</name>
</gene>
<feature type="transmembrane region" description="Helical" evidence="8">
    <location>
        <begin position="34"/>
        <end position="61"/>
    </location>
</feature>
<dbReference type="PANTHER" id="PTHR21716:SF53">
    <property type="entry name" value="PERMEASE PERM-RELATED"/>
    <property type="match status" value="1"/>
</dbReference>
<dbReference type="Proteomes" id="UP000571018">
    <property type="component" value="Unassembled WGS sequence"/>
</dbReference>
<keyword evidence="6 8" id="KW-1133">Transmembrane helix</keyword>
<feature type="transmembrane region" description="Helical" evidence="8">
    <location>
        <begin position="301"/>
        <end position="319"/>
    </location>
</feature>
<evidence type="ECO:0000313" key="9">
    <source>
        <dbReference type="EMBL" id="MBA5729518.1"/>
    </source>
</evidence>
<proteinExistence type="inferred from homology"/>
<accession>A0A839A6Z0</accession>
<feature type="transmembrane region" description="Helical" evidence="8">
    <location>
        <begin position="274"/>
        <end position="294"/>
    </location>
</feature>
<evidence type="ECO:0000256" key="8">
    <source>
        <dbReference type="SAM" id="Phobius"/>
    </source>
</evidence>
<dbReference type="RefSeq" id="WP_218931207.1">
    <property type="nucleotide sequence ID" value="NZ_JACAOA010000016.1"/>
</dbReference>
<comment type="subcellular location">
    <subcellularLocation>
        <location evidence="1">Cell membrane</location>
        <topology evidence="1">Multi-pass membrane protein</topology>
    </subcellularLocation>
</comment>
<organism evidence="9 10">
    <name type="scientific">Ruoffia halotolerans</name>
    <dbReference type="NCBI Taxonomy" id="2748684"/>
    <lineage>
        <taxon>Bacteria</taxon>
        <taxon>Bacillati</taxon>
        <taxon>Bacillota</taxon>
        <taxon>Bacilli</taxon>
        <taxon>Lactobacillales</taxon>
        <taxon>Aerococcaceae</taxon>
        <taxon>Ruoffia</taxon>
    </lineage>
</organism>